<sequence length="79" mass="9262">MTRCFLTACFTAPVFIFPVTRCILRCILCPFDYYKSRCIRPKNMRLLYEPTGHKSDEGLKITYRIASLQELVPIVLEEK</sequence>
<protein>
    <submittedName>
        <fullName evidence="1">Uncharacterized protein</fullName>
    </submittedName>
</protein>
<reference evidence="1" key="1">
    <citation type="submission" date="2015-09" db="EMBL/GenBank/DDBJ databases">
        <authorList>
            <consortium name="Pathogen Informatics"/>
        </authorList>
    </citation>
    <scope>NUCLEOTIDE SEQUENCE</scope>
    <source>
        <strain evidence="1">2789STDY5834896</strain>
    </source>
</reference>
<gene>
    <name evidence="1" type="ORF">SAMEA3545359_02217</name>
</gene>
<proteinExistence type="predicted"/>
<name>A0A1C6JI46_9FIRM</name>
<evidence type="ECO:0000313" key="1">
    <source>
        <dbReference type="EMBL" id="SCJ81694.1"/>
    </source>
</evidence>
<accession>A0A1C6JI46</accession>
<dbReference type="AlphaFoldDB" id="A0A1C6JI46"/>
<dbReference type="EMBL" id="FMHG01000001">
    <property type="protein sequence ID" value="SCJ81694.1"/>
    <property type="molecule type" value="Genomic_DNA"/>
</dbReference>
<organism evidence="1">
    <name type="scientific">uncultured Anaerotruncus sp</name>
    <dbReference type="NCBI Taxonomy" id="905011"/>
    <lineage>
        <taxon>Bacteria</taxon>
        <taxon>Bacillati</taxon>
        <taxon>Bacillota</taxon>
        <taxon>Clostridia</taxon>
        <taxon>Eubacteriales</taxon>
        <taxon>Oscillospiraceae</taxon>
        <taxon>Anaerotruncus</taxon>
        <taxon>environmental samples</taxon>
    </lineage>
</organism>